<evidence type="ECO:0000313" key="3">
    <source>
        <dbReference type="Proteomes" id="UP000570595"/>
    </source>
</evidence>
<accession>A0A7J6L0T7</accession>
<sequence length="132" mass="14855">MNARLARLCFILVAAQYGGGGFGYPIDKTYTLHASKGKAAILSFHFTREQGGRVFMTSIQGRLPRGEYDCGYYIDQNHARYILTLVRECSEIVIDSIGYYDGRLLNDSLIVSTYKSLYVPTVSNGYDVYKLI</sequence>
<evidence type="ECO:0000256" key="1">
    <source>
        <dbReference type="SAM" id="SignalP"/>
    </source>
</evidence>
<protein>
    <submittedName>
        <fullName evidence="2">Uncharacterized protein</fullName>
    </submittedName>
</protein>
<comment type="caution">
    <text evidence="2">The sequence shown here is derived from an EMBL/GenBank/DDBJ whole genome shotgun (WGS) entry which is preliminary data.</text>
</comment>
<dbReference type="Proteomes" id="UP000570595">
    <property type="component" value="Unassembled WGS sequence"/>
</dbReference>
<organism evidence="2 3">
    <name type="scientific">Perkinsus olseni</name>
    <name type="common">Perkinsus atlanticus</name>
    <dbReference type="NCBI Taxonomy" id="32597"/>
    <lineage>
        <taxon>Eukaryota</taxon>
        <taxon>Sar</taxon>
        <taxon>Alveolata</taxon>
        <taxon>Perkinsozoa</taxon>
        <taxon>Perkinsea</taxon>
        <taxon>Perkinsida</taxon>
        <taxon>Perkinsidae</taxon>
        <taxon>Perkinsus</taxon>
    </lineage>
</organism>
<dbReference type="EMBL" id="JABAHT010000645">
    <property type="protein sequence ID" value="KAF4653195.1"/>
    <property type="molecule type" value="Genomic_DNA"/>
</dbReference>
<evidence type="ECO:0000313" key="2">
    <source>
        <dbReference type="EMBL" id="KAF4653195.1"/>
    </source>
</evidence>
<dbReference type="AlphaFoldDB" id="A0A7J6L0T7"/>
<gene>
    <name evidence="2" type="ORF">FOZ61_009142</name>
</gene>
<feature type="chain" id="PRO_5029731873" evidence="1">
    <location>
        <begin position="24"/>
        <end position="132"/>
    </location>
</feature>
<feature type="signal peptide" evidence="1">
    <location>
        <begin position="1"/>
        <end position="23"/>
    </location>
</feature>
<name>A0A7J6L0T7_PEROL</name>
<proteinExistence type="predicted"/>
<keyword evidence="1" id="KW-0732">Signal</keyword>
<reference evidence="2 3" key="1">
    <citation type="submission" date="2020-04" db="EMBL/GenBank/DDBJ databases">
        <title>Perkinsus olseni comparative genomics.</title>
        <authorList>
            <person name="Bogema D.R."/>
        </authorList>
    </citation>
    <scope>NUCLEOTIDE SEQUENCE [LARGE SCALE GENOMIC DNA]</scope>
    <source>
        <strain evidence="2">ATCC PRA-179</strain>
    </source>
</reference>